<dbReference type="AlphaFoldDB" id="A0ABD1ENP6"/>
<dbReference type="PANTHER" id="PTHR21043:SF0">
    <property type="entry name" value="MITOCHONDRIAL ASSEMBLY OF RIBOSOMAL LARGE SUBUNIT PROTEIN 1"/>
    <property type="match status" value="1"/>
</dbReference>
<dbReference type="HAMAP" id="MF_01477">
    <property type="entry name" value="Iojap_RsfS"/>
    <property type="match status" value="1"/>
</dbReference>
<dbReference type="InterPro" id="IPR004394">
    <property type="entry name" value="Iojap/RsfS/C7orf30"/>
</dbReference>
<organism evidence="6 7">
    <name type="scientific">Hypothenemus hampei</name>
    <name type="common">Coffee berry borer</name>
    <dbReference type="NCBI Taxonomy" id="57062"/>
    <lineage>
        <taxon>Eukaryota</taxon>
        <taxon>Metazoa</taxon>
        <taxon>Ecdysozoa</taxon>
        <taxon>Arthropoda</taxon>
        <taxon>Hexapoda</taxon>
        <taxon>Insecta</taxon>
        <taxon>Pterygota</taxon>
        <taxon>Neoptera</taxon>
        <taxon>Endopterygota</taxon>
        <taxon>Coleoptera</taxon>
        <taxon>Polyphaga</taxon>
        <taxon>Cucujiformia</taxon>
        <taxon>Curculionidae</taxon>
        <taxon>Scolytinae</taxon>
        <taxon>Hypothenemus</taxon>
    </lineage>
</organism>
<keyword evidence="3" id="KW-0496">Mitochondrion</keyword>
<evidence type="ECO:0000313" key="6">
    <source>
        <dbReference type="EMBL" id="KAL1498124.1"/>
    </source>
</evidence>
<name>A0ABD1ENP6_HYPHA</name>
<evidence type="ECO:0000256" key="2">
    <source>
        <dbReference type="ARBA" id="ARBA00010574"/>
    </source>
</evidence>
<dbReference type="SUPFAM" id="SSF81301">
    <property type="entry name" value="Nucleotidyltransferase"/>
    <property type="match status" value="1"/>
</dbReference>
<dbReference type="PANTHER" id="PTHR21043">
    <property type="entry name" value="IOJAP SUPERFAMILY ORTHOLOG"/>
    <property type="match status" value="1"/>
</dbReference>
<dbReference type="Gene3D" id="3.30.460.10">
    <property type="entry name" value="Beta Polymerase, domain 2"/>
    <property type="match status" value="1"/>
</dbReference>
<dbReference type="Proteomes" id="UP001566132">
    <property type="component" value="Unassembled WGS sequence"/>
</dbReference>
<proteinExistence type="inferred from homology"/>
<comment type="similarity">
    <text evidence="2">Belongs to the Iojap/RsfS family.</text>
</comment>
<dbReference type="GO" id="GO:0005739">
    <property type="term" value="C:mitochondrion"/>
    <property type="evidence" value="ECO:0007669"/>
    <property type="project" value="UniProtKB-SubCell"/>
</dbReference>
<dbReference type="InterPro" id="IPR043519">
    <property type="entry name" value="NT_sf"/>
</dbReference>
<protein>
    <recommendedName>
        <fullName evidence="5">Mitochondrial assembly of ribosomal large subunit protein 1</fullName>
    </recommendedName>
</protein>
<dbReference type="NCBIfam" id="TIGR00090">
    <property type="entry name" value="rsfS_iojap_ybeB"/>
    <property type="match status" value="1"/>
</dbReference>
<keyword evidence="7" id="KW-1185">Reference proteome</keyword>
<comment type="function">
    <text evidence="4">Required for normal mitochondrial ribosome function and mitochondrial translation. May play a role in ribosome biogenesis by preventing premature association of the 28S and 39S ribosomal subunits. Interacts with mitochondrial ribosomal protein uL14m (MRPL14), probably blocking formation of intersubunit bridge B8, preventing association of the 28S and 39S ribosomal subunits. Addition to isolated mitochondrial ribosomal subunits partially inhibits translation, probably by interfering with the association of the 28S and 39S ribosomal subunits and the formation of functional ribosomes. May also participate in the assembly and/or regulation of the stability of the large subunit of the mitochondrial ribosome. May function as a ribosomal silencing factor.</text>
</comment>
<reference evidence="6 7" key="1">
    <citation type="submission" date="2024-05" db="EMBL/GenBank/DDBJ databases">
        <title>Genetic variation in Jamaican populations of the coffee berry borer (Hypothenemus hampei).</title>
        <authorList>
            <person name="Errbii M."/>
            <person name="Myrie A."/>
        </authorList>
    </citation>
    <scope>NUCLEOTIDE SEQUENCE [LARGE SCALE GENOMIC DNA]</scope>
    <source>
        <strain evidence="6">JA-Hopewell-2020-01-JO</strain>
        <tissue evidence="6">Whole body</tissue>
    </source>
</reference>
<gene>
    <name evidence="6" type="ORF">ABEB36_008977</name>
</gene>
<evidence type="ECO:0000256" key="4">
    <source>
        <dbReference type="ARBA" id="ARBA00053669"/>
    </source>
</evidence>
<evidence type="ECO:0000256" key="5">
    <source>
        <dbReference type="ARBA" id="ARBA00073331"/>
    </source>
</evidence>
<evidence type="ECO:0000256" key="1">
    <source>
        <dbReference type="ARBA" id="ARBA00004173"/>
    </source>
</evidence>
<dbReference type="EMBL" id="JBDJPC010000006">
    <property type="protein sequence ID" value="KAL1498124.1"/>
    <property type="molecule type" value="Genomic_DNA"/>
</dbReference>
<sequence>MSLSPRILRSFSKRATRNLGGLYSFQTFKRCLTTDRLNAFEHNRENKPMGSNLEDNQEILDVYKERLKYSPLLENDEEEEQQHRFGNLNLSRGLHGVFDIEDLVETLHHQQAEDIFVANVPKEIKYVDYIVVVSGRSQRHMQAIAQFVRRVFKQKRYSTDTVPILEGAKSSHWMAMDLGNIALHIFSRESRLEYDLDSLWAVGHKYDEEFNKKEPVSSMLENYGISLKELQPAN</sequence>
<dbReference type="FunFam" id="3.30.460.10:FF:000018">
    <property type="entry name" value="Mitochondrial assembly of ribosomal large subunit 1"/>
    <property type="match status" value="1"/>
</dbReference>
<evidence type="ECO:0000256" key="3">
    <source>
        <dbReference type="ARBA" id="ARBA00023128"/>
    </source>
</evidence>
<comment type="caution">
    <text evidence="6">The sequence shown here is derived from an EMBL/GenBank/DDBJ whole genome shotgun (WGS) entry which is preliminary data.</text>
</comment>
<evidence type="ECO:0000313" key="7">
    <source>
        <dbReference type="Proteomes" id="UP001566132"/>
    </source>
</evidence>
<comment type="subcellular location">
    <subcellularLocation>
        <location evidence="1">Mitochondrion</location>
    </subcellularLocation>
</comment>
<accession>A0ABD1ENP6</accession>
<dbReference type="Pfam" id="PF02410">
    <property type="entry name" value="RsfS"/>
    <property type="match status" value="1"/>
</dbReference>